<dbReference type="AlphaFoldDB" id="A0A8J5XGG1"/>
<feature type="compositionally biased region" description="Low complexity" evidence="2">
    <location>
        <begin position="334"/>
        <end position="348"/>
    </location>
</feature>
<dbReference type="SMART" id="SM00360">
    <property type="entry name" value="RRM"/>
    <property type="match status" value="2"/>
</dbReference>
<dbReference type="EMBL" id="JAGTXO010000007">
    <property type="protein sequence ID" value="KAG8466668.1"/>
    <property type="molecule type" value="Genomic_DNA"/>
</dbReference>
<dbReference type="InterPro" id="IPR035979">
    <property type="entry name" value="RBD_domain_sf"/>
</dbReference>
<dbReference type="InterPro" id="IPR036361">
    <property type="entry name" value="SAP_dom_sf"/>
</dbReference>
<reference evidence="4" key="1">
    <citation type="submission" date="2021-05" db="EMBL/GenBank/DDBJ databases">
        <title>The genome of the haptophyte Pavlova lutheri (Diacronema luteri, Pavlovales) - a model for lipid biosynthesis in eukaryotic algae.</title>
        <authorList>
            <person name="Hulatt C.J."/>
            <person name="Posewitz M.C."/>
        </authorList>
    </citation>
    <scope>NUCLEOTIDE SEQUENCE</scope>
    <source>
        <strain evidence="4">NIVA-4/92</strain>
    </source>
</reference>
<dbReference type="InterPro" id="IPR000504">
    <property type="entry name" value="RRM_dom"/>
</dbReference>
<protein>
    <recommendedName>
        <fullName evidence="3">RRM domain-containing protein</fullName>
    </recommendedName>
</protein>
<evidence type="ECO:0000259" key="3">
    <source>
        <dbReference type="PROSITE" id="PS50102"/>
    </source>
</evidence>
<evidence type="ECO:0000256" key="1">
    <source>
        <dbReference type="PROSITE-ProRule" id="PRU00176"/>
    </source>
</evidence>
<name>A0A8J5XGG1_DIALT</name>
<feature type="domain" description="RRM" evidence="3">
    <location>
        <begin position="79"/>
        <end position="156"/>
    </location>
</feature>
<dbReference type="Pfam" id="PF00076">
    <property type="entry name" value="RRM_1"/>
    <property type="match status" value="1"/>
</dbReference>
<sequence length="403" mass="42058">MSAYERAMGAERARLAAAARRNADFARQALERETGMSAELDRAFELAFEAGRDTDPLARIAHGGADKKRKREADDVARCALYVRGLPLDVTFSKVETHFSKCGEVRRVKLYKDAAGKAKGDALVIYKKEAAASRALAELHGTDLFGYVLDVVVADFATAGGAGAGADGGEPSAAERIAEAIGQRRSYDMEQLRVVVLSNAFCLEDVASAPDPAAFLAELEDDMWQGCKQAGALEAVRAFPSDPACCCAVRFAAAKDAAACVRLMDGRVYNGRVIAAAHWDGNLRRAPPAGNDDDRLRRMGGGAVAASAPPPPPPPPPPPSASAPAAPQAPPVAPDGAPRSPAPAAAAEAPRPAAALASLPSADKLACLSVRELRALLRERAIDAAGCVEKGDLVERLTRGCAG</sequence>
<comment type="caution">
    <text evidence="4">The sequence shown here is derived from an EMBL/GenBank/DDBJ whole genome shotgun (WGS) entry which is preliminary data.</text>
</comment>
<dbReference type="GO" id="GO:0005686">
    <property type="term" value="C:U2 snRNP"/>
    <property type="evidence" value="ECO:0007669"/>
    <property type="project" value="TreeGrafter"/>
</dbReference>
<gene>
    <name evidence="4" type="ORF">KFE25_008047</name>
</gene>
<dbReference type="InterPro" id="IPR034393">
    <property type="entry name" value="TatSF1-like"/>
</dbReference>
<dbReference type="Proteomes" id="UP000751190">
    <property type="component" value="Unassembled WGS sequence"/>
</dbReference>
<dbReference type="OrthoDB" id="10258585at2759"/>
<dbReference type="PANTHER" id="PTHR15608:SF0">
    <property type="entry name" value="HIV TAT-SPECIFIC FACTOR 1"/>
    <property type="match status" value="1"/>
</dbReference>
<keyword evidence="1" id="KW-0694">RNA-binding</keyword>
<dbReference type="InterPro" id="IPR012677">
    <property type="entry name" value="Nucleotide-bd_a/b_plait_sf"/>
</dbReference>
<dbReference type="CDD" id="cd00590">
    <property type="entry name" value="RRM_SF"/>
    <property type="match status" value="1"/>
</dbReference>
<dbReference type="SUPFAM" id="SSF68906">
    <property type="entry name" value="SAP domain"/>
    <property type="match status" value="1"/>
</dbReference>
<keyword evidence="5" id="KW-1185">Reference proteome</keyword>
<dbReference type="GO" id="GO:0003723">
    <property type="term" value="F:RNA binding"/>
    <property type="evidence" value="ECO:0007669"/>
    <property type="project" value="UniProtKB-UniRule"/>
</dbReference>
<dbReference type="GO" id="GO:0005684">
    <property type="term" value="C:U2-type spliceosomal complex"/>
    <property type="evidence" value="ECO:0007669"/>
    <property type="project" value="TreeGrafter"/>
</dbReference>
<dbReference type="OMA" id="AWLECAR"/>
<evidence type="ECO:0000313" key="5">
    <source>
        <dbReference type="Proteomes" id="UP000751190"/>
    </source>
</evidence>
<organism evidence="4 5">
    <name type="scientific">Diacronema lutheri</name>
    <name type="common">Unicellular marine alga</name>
    <name type="synonym">Monochrysis lutheri</name>
    <dbReference type="NCBI Taxonomy" id="2081491"/>
    <lineage>
        <taxon>Eukaryota</taxon>
        <taxon>Haptista</taxon>
        <taxon>Haptophyta</taxon>
        <taxon>Pavlovophyceae</taxon>
        <taxon>Pavlovales</taxon>
        <taxon>Pavlovaceae</taxon>
        <taxon>Diacronema</taxon>
    </lineage>
</organism>
<feature type="compositionally biased region" description="Pro residues" evidence="2">
    <location>
        <begin position="308"/>
        <end position="333"/>
    </location>
</feature>
<dbReference type="PANTHER" id="PTHR15608">
    <property type="entry name" value="SPLICING FACTOR U2AF-ASSOCIATED PROTEIN 2"/>
    <property type="match status" value="1"/>
</dbReference>
<evidence type="ECO:0000256" key="2">
    <source>
        <dbReference type="SAM" id="MobiDB-lite"/>
    </source>
</evidence>
<proteinExistence type="predicted"/>
<feature type="region of interest" description="Disordered" evidence="2">
    <location>
        <begin position="282"/>
        <end position="348"/>
    </location>
</feature>
<dbReference type="Gene3D" id="3.30.70.330">
    <property type="match status" value="2"/>
</dbReference>
<accession>A0A8J5XGG1</accession>
<dbReference type="PROSITE" id="PS50102">
    <property type="entry name" value="RRM"/>
    <property type="match status" value="1"/>
</dbReference>
<dbReference type="SUPFAM" id="SSF54928">
    <property type="entry name" value="RNA-binding domain, RBD"/>
    <property type="match status" value="2"/>
</dbReference>
<evidence type="ECO:0000313" key="4">
    <source>
        <dbReference type="EMBL" id="KAG8466668.1"/>
    </source>
</evidence>